<dbReference type="InterPro" id="IPR006626">
    <property type="entry name" value="PbH1"/>
</dbReference>
<keyword evidence="7" id="KW-1185">Reference proteome</keyword>
<keyword evidence="3" id="KW-0067">ATP-binding</keyword>
<dbReference type="InterPro" id="IPR003959">
    <property type="entry name" value="ATPase_AAA_core"/>
</dbReference>
<evidence type="ECO:0000256" key="2">
    <source>
        <dbReference type="ARBA" id="ARBA00022741"/>
    </source>
</evidence>
<dbReference type="SMART" id="SM00382">
    <property type="entry name" value="AAA"/>
    <property type="match status" value="2"/>
</dbReference>
<dbReference type="EMBL" id="JACHDB010000001">
    <property type="protein sequence ID" value="MBB5434685.1"/>
    <property type="molecule type" value="Genomic_DNA"/>
</dbReference>
<dbReference type="InterPro" id="IPR039448">
    <property type="entry name" value="Beta_helix"/>
</dbReference>
<evidence type="ECO:0000256" key="1">
    <source>
        <dbReference type="ARBA" id="ARBA00010378"/>
    </source>
</evidence>
<dbReference type="InterPro" id="IPR012334">
    <property type="entry name" value="Pectin_lyas_fold"/>
</dbReference>
<dbReference type="AlphaFoldDB" id="A0A7W8QRP5"/>
<gene>
    <name evidence="6" type="ORF">HDA36_004769</name>
</gene>
<evidence type="ECO:0000313" key="6">
    <source>
        <dbReference type="EMBL" id="MBB5434685.1"/>
    </source>
</evidence>
<reference evidence="6 7" key="1">
    <citation type="submission" date="2020-08" db="EMBL/GenBank/DDBJ databases">
        <title>Sequencing the genomes of 1000 actinobacteria strains.</title>
        <authorList>
            <person name="Klenk H.-P."/>
        </authorList>
    </citation>
    <scope>NUCLEOTIDE SEQUENCE [LARGE SCALE GENOMIC DNA]</scope>
    <source>
        <strain evidence="6 7">DSM 44551</strain>
    </source>
</reference>
<dbReference type="Gene3D" id="2.160.20.10">
    <property type="entry name" value="Single-stranded right-handed beta-helix, Pectin lyase-like"/>
    <property type="match status" value="1"/>
</dbReference>
<feature type="domain" description="AAA+ ATPase" evidence="5">
    <location>
        <begin position="615"/>
        <end position="755"/>
    </location>
</feature>
<dbReference type="SUPFAM" id="SSF52540">
    <property type="entry name" value="P-loop containing nucleoside triphosphate hydrolases"/>
    <property type="match status" value="2"/>
</dbReference>
<dbReference type="GO" id="GO:0005524">
    <property type="term" value="F:ATP binding"/>
    <property type="evidence" value="ECO:0007669"/>
    <property type="project" value="UniProtKB-KW"/>
</dbReference>
<dbReference type="Gene3D" id="1.10.8.60">
    <property type="match status" value="2"/>
</dbReference>
<dbReference type="PRINTS" id="PR00819">
    <property type="entry name" value="CBXCFQXSUPER"/>
</dbReference>
<feature type="domain" description="AAA+ ATPase" evidence="5">
    <location>
        <begin position="899"/>
        <end position="1038"/>
    </location>
</feature>
<comment type="caution">
    <text evidence="6">The sequence shown here is derived from an EMBL/GenBank/DDBJ whole genome shotgun (WGS) entry which is preliminary data.</text>
</comment>
<dbReference type="InterPro" id="IPR003593">
    <property type="entry name" value="AAA+_ATPase"/>
</dbReference>
<dbReference type="Gene3D" id="3.40.50.300">
    <property type="entry name" value="P-loop containing nucleotide triphosphate hydrolases"/>
    <property type="match status" value="2"/>
</dbReference>
<comment type="similarity">
    <text evidence="1">Belongs to the CbxX/CfxQ family.</text>
</comment>
<feature type="region of interest" description="Disordered" evidence="4">
    <location>
        <begin position="545"/>
        <end position="569"/>
    </location>
</feature>
<dbReference type="Pfam" id="PF00004">
    <property type="entry name" value="AAA"/>
    <property type="match status" value="2"/>
</dbReference>
<evidence type="ECO:0000313" key="7">
    <source>
        <dbReference type="Proteomes" id="UP000572635"/>
    </source>
</evidence>
<dbReference type="GO" id="GO:0016887">
    <property type="term" value="F:ATP hydrolysis activity"/>
    <property type="evidence" value="ECO:0007669"/>
    <property type="project" value="InterPro"/>
</dbReference>
<dbReference type="InterPro" id="IPR011050">
    <property type="entry name" value="Pectin_lyase_fold/virulence"/>
</dbReference>
<feature type="compositionally biased region" description="Pro residues" evidence="4">
    <location>
        <begin position="552"/>
        <end position="565"/>
    </location>
</feature>
<accession>A0A7W8QRP5</accession>
<evidence type="ECO:0000256" key="4">
    <source>
        <dbReference type="SAM" id="MobiDB-lite"/>
    </source>
</evidence>
<dbReference type="Proteomes" id="UP000572635">
    <property type="component" value="Unassembled WGS sequence"/>
</dbReference>
<proteinExistence type="inferred from homology"/>
<dbReference type="Pfam" id="PF17866">
    <property type="entry name" value="AAA_lid_6"/>
    <property type="match status" value="2"/>
</dbReference>
<dbReference type="InterPro" id="IPR027417">
    <property type="entry name" value="P-loop_NTPase"/>
</dbReference>
<dbReference type="RefSeq" id="WP_184395505.1">
    <property type="nucleotide sequence ID" value="NZ_BAAAJD010000060.1"/>
</dbReference>
<organism evidence="6 7">
    <name type="scientific">Nocardiopsis composta</name>
    <dbReference type="NCBI Taxonomy" id="157465"/>
    <lineage>
        <taxon>Bacteria</taxon>
        <taxon>Bacillati</taxon>
        <taxon>Actinomycetota</taxon>
        <taxon>Actinomycetes</taxon>
        <taxon>Streptosporangiales</taxon>
        <taxon>Nocardiopsidaceae</taxon>
        <taxon>Nocardiopsis</taxon>
    </lineage>
</organism>
<dbReference type="PANTHER" id="PTHR43392">
    <property type="entry name" value="AAA-TYPE ATPASE FAMILY PROTEIN / ANKYRIN REPEAT FAMILY PROTEIN"/>
    <property type="match status" value="1"/>
</dbReference>
<dbReference type="InterPro" id="IPR050773">
    <property type="entry name" value="CbxX/CfxQ_RuBisCO_ESX"/>
</dbReference>
<dbReference type="CDD" id="cd00009">
    <property type="entry name" value="AAA"/>
    <property type="match status" value="2"/>
</dbReference>
<evidence type="ECO:0000259" key="5">
    <source>
        <dbReference type="SMART" id="SM00382"/>
    </source>
</evidence>
<protein>
    <submittedName>
        <fullName evidence="6">SpoVK/Ycf46/Vps4 family AAA+-type ATPase</fullName>
    </submittedName>
</protein>
<dbReference type="SMART" id="SM00710">
    <property type="entry name" value="PbH1"/>
    <property type="match status" value="5"/>
</dbReference>
<dbReference type="SUPFAM" id="SSF51126">
    <property type="entry name" value="Pectin lyase-like"/>
    <property type="match status" value="2"/>
</dbReference>
<evidence type="ECO:0000256" key="3">
    <source>
        <dbReference type="ARBA" id="ARBA00022840"/>
    </source>
</evidence>
<keyword evidence="2" id="KW-0547">Nucleotide-binding</keyword>
<dbReference type="Pfam" id="PF13229">
    <property type="entry name" value="Beta_helix"/>
    <property type="match status" value="1"/>
</dbReference>
<sequence length="1129" mass="117917">MFTVQVSKTARGAASDLNEILRHPQCAGMDLYLHVDPGEYVVPDAHLVDRHVVVVPTEGPGTVTVAVGRAPVFTVTSGRLELYGVDVVGGSEEDPPVSLHPGASFYAQDCTFTAPSQIDAHQAPVEISRCRFEGGGLAMFGGGGSVTETVFDGAWLTVGGAGAAQLEGLAFTGSGGVAGMTVTAQAEPVVRDCSFEAAGSAEKPALLVADGAAPVLTDCRLGESPDISVLVTDRARAVFTRLTVDGGGPGRASVHVEGEAEAVLDGCEITGAGIGLYVSGAQARVADLRVTGPSWQGILVDGGRITGEGVRIEDPEANGLHLREARALLSSVEIIGAAAGADAAYPSLYLEESRVELDGLRVLGNRGRQAVTAQGGGGALRRVELSDIGGGLWVAEGCSLTVDGLTATMCGSNAVNVMSGGYVEVTGAKVRTTVSDGVHVGDGGRLLMKESVAGGAAGGVGVIDGGTATLEDTLLSGAGRAGAAVTGGGRLHMVRCTVRDNGEPGVYAEEGAVLQLVDTELEGVEQRVGAFTGDEESGRAWAVVGADRPEPDPGPGPVDPPPDPPAGEARPLEEVLAELDAMVGLEGVKKEVRALIDLQRVNERRRGAGLPELDFSRHLVFSGPPGTGKTTVARIYGEVLRSLGILREGVFIEASRADLVGEHLGETTRKTTELFEQARGGVLFIDEAYALSRTFGSGSDFGQEAIDALIKLMEDLRDEVVVVFAGYSDEMRTFLAANPGLKSRVSRVVAFENLGPDQLAAIFTAMAENKGYVLGPGVHDLVVRHFRAQVRDESFGNGREARRMFEEVVQRQASRVVADGGTTARELSLVLPADLEGVVDPGLAARLGAPRDERQARALTARLESMVGLHGVKREVAELTSLISAGRRRQAAGLDARLPSRHLVFAGPPGTGKTTVARIYGELLAALGVLAQGQVVEVGRADLVGQYVGQTAQRTREVFEKARGGVLFIDEAYALTRAAGAADFGQEAVDTLIKLMEDFRDEVVVIAAGHTDEMRGFLAANPGLASRFSRTVVFAPYTAEELAAVFAATAAEADFAVPDATLAAVGDAVRADPDRYARGNGREVRKLFDEAVARQARRIERMVLAGEDPSIEHLRDLLPEDVAPVRGTG</sequence>
<dbReference type="PANTHER" id="PTHR43392:SF2">
    <property type="entry name" value="AAA-TYPE ATPASE FAMILY PROTEIN _ ANKYRIN REPEAT FAMILY PROTEIN"/>
    <property type="match status" value="1"/>
</dbReference>
<dbReference type="InterPro" id="IPR041627">
    <property type="entry name" value="AAA_lid_6"/>
</dbReference>
<dbReference type="FunFam" id="3.40.50.300:FF:000216">
    <property type="entry name" value="Type VII secretion ATPase EccA"/>
    <property type="match status" value="2"/>
</dbReference>
<name>A0A7W8QRP5_9ACTN</name>
<dbReference type="InterPro" id="IPR000641">
    <property type="entry name" value="CbxX/CfxQ"/>
</dbReference>